<keyword evidence="7 10" id="KW-0811">Translocation</keyword>
<reference evidence="13" key="1">
    <citation type="journal article" date="2018" name="Biosci. Biotechnol. Biochem.">
        <title>Polysaccharide hydrolase of the hadal zone amphipods Hirondellea gigas.</title>
        <authorList>
            <person name="Kobayashi H."/>
            <person name="Nagahama T."/>
            <person name="Arai W."/>
            <person name="Sasagawa Y."/>
            <person name="Umeda M."/>
            <person name="Hayashi T."/>
            <person name="Nikaido I."/>
            <person name="Watanabe H."/>
            <person name="Oguri K."/>
            <person name="Kitazato H."/>
            <person name="Fujioka K."/>
            <person name="Kido Y."/>
            <person name="Takami H."/>
        </authorList>
    </citation>
    <scope>NUCLEOTIDE SEQUENCE</scope>
    <source>
        <tissue evidence="13">Whole body</tissue>
    </source>
</reference>
<proteinExistence type="evidence at transcript level"/>
<dbReference type="InterPro" id="IPR007379">
    <property type="entry name" value="Tim44-like_dom"/>
</dbReference>
<feature type="coiled-coil region" evidence="11">
    <location>
        <begin position="121"/>
        <end position="148"/>
    </location>
</feature>
<keyword evidence="11" id="KW-0175">Coiled coil</keyword>
<comment type="subcellular location">
    <subcellularLocation>
        <location evidence="1 10">Mitochondrion inner membrane</location>
    </subcellularLocation>
</comment>
<evidence type="ECO:0000256" key="1">
    <source>
        <dbReference type="ARBA" id="ARBA00004273"/>
    </source>
</evidence>
<dbReference type="Gene3D" id="3.10.450.240">
    <property type="match status" value="1"/>
</dbReference>
<dbReference type="InterPro" id="IPR039544">
    <property type="entry name" value="Tim44-like"/>
</dbReference>
<keyword evidence="5 10" id="KW-0653">Protein transport</keyword>
<keyword evidence="9 10" id="KW-0472">Membrane</keyword>
<evidence type="ECO:0000256" key="7">
    <source>
        <dbReference type="ARBA" id="ARBA00023010"/>
    </source>
</evidence>
<keyword evidence="8 10" id="KW-0496">Mitochondrion</keyword>
<evidence type="ECO:0000256" key="4">
    <source>
        <dbReference type="ARBA" id="ARBA00022792"/>
    </source>
</evidence>
<dbReference type="AlphaFoldDB" id="A0A2P2I3G0"/>
<sequence>MMAGTIFFRIWKSSKHGLCDHYWQAACLSHHAGQLSGLQIQQQTKFSLASVQLQHQAKLSISSSQQQQQESINYSSLSHIHGLQCNLLLQSAGNKLPINSTRMYSTPQRSSSFFGKILDNLKEESQRNTEMKKNIEEFKKDMEELSKSDTVTKAREKFKKIEEETAQGSLKARQHIDKIKQRVSQTVEDAQNIEIIQKASRMTEGAREKVQQVGQNISQKGEELSKTQTYQAIKEEVQASRLLGGSTRVYRRPTTLRRRSERNPEADQRVMEANTEATGVVLHKDSRFSQSWQEFRDNNPYVNRVLEWKTKFDESDHFVVRTSALVKDKITELFGPVFHQTDLSKTLTEICKMDPDFNKDTFLLEIEYDLIPNILEAMLRPDFEILKDWTYERAYSIAVAEAKHNSTLGHHTETQVLDLDHIELAMGKMLDEGPVLAVTFQAQVTHCTRNISTGEIVEGDPAQTLRRHYVWVFCRDQTELDPRAAWKLLEYTFQSVTQLV</sequence>
<comment type="function">
    <text evidence="10">Essential component of the PAM complex, a complex required for the translocation of transit peptide-containing proteins from the inner membrane into the mitochondrial matrix in an ATP-dependent manner.</text>
</comment>
<dbReference type="GO" id="GO:0030150">
    <property type="term" value="P:protein import into mitochondrial matrix"/>
    <property type="evidence" value="ECO:0007669"/>
    <property type="project" value="InterPro"/>
</dbReference>
<keyword evidence="6" id="KW-0809">Transit peptide</keyword>
<dbReference type="PANTHER" id="PTHR10721">
    <property type="entry name" value="MITOCHONDRIAL IMPORT INNER MEMBRANE TRANSLOCASE SUBUNIT TIM44"/>
    <property type="match status" value="1"/>
</dbReference>
<evidence type="ECO:0000256" key="2">
    <source>
        <dbReference type="ARBA" id="ARBA00009597"/>
    </source>
</evidence>
<protein>
    <recommendedName>
        <fullName evidence="10">Mitochondrial import inner membrane translocase subunit TIM44</fullName>
    </recommendedName>
</protein>
<evidence type="ECO:0000259" key="12">
    <source>
        <dbReference type="SMART" id="SM00978"/>
    </source>
</evidence>
<evidence type="ECO:0000313" key="13">
    <source>
        <dbReference type="EMBL" id="LAB68563.1"/>
    </source>
</evidence>
<dbReference type="Pfam" id="PF04280">
    <property type="entry name" value="Tim44"/>
    <property type="match status" value="1"/>
</dbReference>
<dbReference type="SMART" id="SM00978">
    <property type="entry name" value="Tim44"/>
    <property type="match status" value="1"/>
</dbReference>
<dbReference type="EMBL" id="IACF01002930">
    <property type="protein sequence ID" value="LAB68563.1"/>
    <property type="molecule type" value="mRNA"/>
</dbReference>
<evidence type="ECO:0000256" key="6">
    <source>
        <dbReference type="ARBA" id="ARBA00022946"/>
    </source>
</evidence>
<dbReference type="InterPro" id="IPR032710">
    <property type="entry name" value="NTF2-like_dom_sf"/>
</dbReference>
<dbReference type="PANTHER" id="PTHR10721:SF1">
    <property type="entry name" value="MITOCHONDRIAL IMPORT INNER MEMBRANE TRANSLOCASE SUBUNIT TIM44"/>
    <property type="match status" value="1"/>
</dbReference>
<evidence type="ECO:0000256" key="3">
    <source>
        <dbReference type="ARBA" id="ARBA00022448"/>
    </source>
</evidence>
<feature type="domain" description="Tim44-like" evidence="12">
    <location>
        <begin position="343"/>
        <end position="494"/>
    </location>
</feature>
<dbReference type="PIRSF" id="PIRSF037871">
    <property type="entry name" value="TIM44"/>
    <property type="match status" value="1"/>
</dbReference>
<dbReference type="GO" id="GO:0005743">
    <property type="term" value="C:mitochondrial inner membrane"/>
    <property type="evidence" value="ECO:0007669"/>
    <property type="project" value="UniProtKB-SubCell"/>
</dbReference>
<dbReference type="GO" id="GO:0051087">
    <property type="term" value="F:protein-folding chaperone binding"/>
    <property type="evidence" value="ECO:0007669"/>
    <property type="project" value="InterPro"/>
</dbReference>
<evidence type="ECO:0000256" key="5">
    <source>
        <dbReference type="ARBA" id="ARBA00022927"/>
    </source>
</evidence>
<evidence type="ECO:0000256" key="8">
    <source>
        <dbReference type="ARBA" id="ARBA00023128"/>
    </source>
</evidence>
<dbReference type="SUPFAM" id="SSF54427">
    <property type="entry name" value="NTF2-like"/>
    <property type="match status" value="1"/>
</dbReference>
<keyword evidence="4 10" id="KW-0999">Mitochondrion inner membrane</keyword>
<evidence type="ECO:0000256" key="11">
    <source>
        <dbReference type="SAM" id="Coils"/>
    </source>
</evidence>
<organism evidence="13">
    <name type="scientific">Hirondellea gigas</name>
    <dbReference type="NCBI Taxonomy" id="1518452"/>
    <lineage>
        <taxon>Eukaryota</taxon>
        <taxon>Metazoa</taxon>
        <taxon>Ecdysozoa</taxon>
        <taxon>Arthropoda</taxon>
        <taxon>Crustacea</taxon>
        <taxon>Multicrustacea</taxon>
        <taxon>Malacostraca</taxon>
        <taxon>Eumalacostraca</taxon>
        <taxon>Peracarida</taxon>
        <taxon>Amphipoda</taxon>
        <taxon>Amphilochidea</taxon>
        <taxon>Lysianassida</taxon>
        <taxon>Lysianassidira</taxon>
        <taxon>Lysianassoidea</taxon>
        <taxon>Lysianassidae</taxon>
        <taxon>Hirondellea</taxon>
    </lineage>
</organism>
<accession>A0A2P2I3G0</accession>
<comment type="similarity">
    <text evidence="2 10">Belongs to the Tim44 family.</text>
</comment>
<dbReference type="InterPro" id="IPR017303">
    <property type="entry name" value="Tim44"/>
</dbReference>
<keyword evidence="3 10" id="KW-0813">Transport</keyword>
<evidence type="ECO:0000256" key="9">
    <source>
        <dbReference type="ARBA" id="ARBA00023136"/>
    </source>
</evidence>
<name>A0A2P2I3G0_9CRUS</name>
<evidence type="ECO:0000256" key="10">
    <source>
        <dbReference type="PIRNR" id="PIRNR037871"/>
    </source>
</evidence>